<dbReference type="RefSeq" id="WP_073616006.1">
    <property type="nucleotide sequence ID" value="NZ_FRFE01000035.1"/>
</dbReference>
<dbReference type="GO" id="GO:0003677">
    <property type="term" value="F:DNA binding"/>
    <property type="evidence" value="ECO:0007669"/>
    <property type="project" value="UniProtKB-KW"/>
</dbReference>
<dbReference type="SUPFAM" id="SSF46785">
    <property type="entry name" value="Winged helix' DNA-binding domain"/>
    <property type="match status" value="1"/>
</dbReference>
<feature type="domain" description="HTH gntR-type" evidence="4">
    <location>
        <begin position="9"/>
        <end position="77"/>
    </location>
</feature>
<keyword evidence="2 5" id="KW-0238">DNA-binding</keyword>
<dbReference type="PRINTS" id="PR00035">
    <property type="entry name" value="HTHGNTR"/>
</dbReference>
<dbReference type="OrthoDB" id="5343675at2"/>
<dbReference type="Pfam" id="PF00392">
    <property type="entry name" value="GntR"/>
    <property type="match status" value="1"/>
</dbReference>
<proteinExistence type="predicted"/>
<dbReference type="InterPro" id="IPR008920">
    <property type="entry name" value="TF_FadR/GntR_C"/>
</dbReference>
<dbReference type="STRING" id="1121416.SAMN02745220_04563"/>
<protein>
    <submittedName>
        <fullName evidence="5">DNA-binding transcriptional regulator, FadR family</fullName>
    </submittedName>
</protein>
<reference evidence="5 6" key="1">
    <citation type="submission" date="2016-12" db="EMBL/GenBank/DDBJ databases">
        <authorList>
            <person name="Song W.-J."/>
            <person name="Kurnit D.M."/>
        </authorList>
    </citation>
    <scope>NUCLEOTIDE SEQUENCE [LARGE SCALE GENOMIC DNA]</scope>
    <source>
        <strain evidence="5 6">DSM 18488</strain>
    </source>
</reference>
<name>A0A1M7YIG1_9BACT</name>
<keyword evidence="6" id="KW-1185">Reference proteome</keyword>
<evidence type="ECO:0000313" key="6">
    <source>
        <dbReference type="Proteomes" id="UP000184603"/>
    </source>
</evidence>
<dbReference type="GO" id="GO:0003700">
    <property type="term" value="F:DNA-binding transcription factor activity"/>
    <property type="evidence" value="ECO:0007669"/>
    <property type="project" value="InterPro"/>
</dbReference>
<dbReference type="PROSITE" id="PS50949">
    <property type="entry name" value="HTH_GNTR"/>
    <property type="match status" value="1"/>
</dbReference>
<dbReference type="Gene3D" id="1.20.120.530">
    <property type="entry name" value="GntR ligand-binding domain-like"/>
    <property type="match status" value="1"/>
</dbReference>
<dbReference type="EMBL" id="FRFE01000035">
    <property type="protein sequence ID" value="SHO52424.1"/>
    <property type="molecule type" value="Genomic_DNA"/>
</dbReference>
<keyword evidence="1" id="KW-0805">Transcription regulation</keyword>
<dbReference type="InterPro" id="IPR036390">
    <property type="entry name" value="WH_DNA-bd_sf"/>
</dbReference>
<evidence type="ECO:0000256" key="3">
    <source>
        <dbReference type="ARBA" id="ARBA00023163"/>
    </source>
</evidence>
<dbReference type="PANTHER" id="PTHR43537:SF5">
    <property type="entry name" value="UXU OPERON TRANSCRIPTIONAL REGULATOR"/>
    <property type="match status" value="1"/>
</dbReference>
<sequence length="233" mass="25653">MKILQIEATSASDGVVKQILANIECGELRPGDRLPTQEQLGEMLGVGRSSIREATNALAIMGYLEIIQGRGTFIKSMTPAKDESEVAAHLFGVAPSLLNLLEMRELLECYAIEKAADRASEERLEELKQAMDDLEACREKVSDFLSADLALHLAIAMAAEMPELAEIIRHIHVAVNNRLPVAFTTSTEQNIHKAIDTAQKICLYIVMGEAGQAKRCLRNHLAISRAVIENFKE</sequence>
<evidence type="ECO:0000313" key="5">
    <source>
        <dbReference type="EMBL" id="SHO52424.1"/>
    </source>
</evidence>
<keyword evidence="3" id="KW-0804">Transcription</keyword>
<evidence type="ECO:0000259" key="4">
    <source>
        <dbReference type="PROSITE" id="PS50949"/>
    </source>
</evidence>
<evidence type="ECO:0000256" key="1">
    <source>
        <dbReference type="ARBA" id="ARBA00023015"/>
    </source>
</evidence>
<dbReference type="Gene3D" id="1.10.10.10">
    <property type="entry name" value="Winged helix-like DNA-binding domain superfamily/Winged helix DNA-binding domain"/>
    <property type="match status" value="1"/>
</dbReference>
<dbReference type="SMART" id="SM00895">
    <property type="entry name" value="FCD"/>
    <property type="match status" value="1"/>
</dbReference>
<dbReference type="Proteomes" id="UP000184603">
    <property type="component" value="Unassembled WGS sequence"/>
</dbReference>
<evidence type="ECO:0000256" key="2">
    <source>
        <dbReference type="ARBA" id="ARBA00023125"/>
    </source>
</evidence>
<dbReference type="PANTHER" id="PTHR43537">
    <property type="entry name" value="TRANSCRIPTIONAL REGULATOR, GNTR FAMILY"/>
    <property type="match status" value="1"/>
</dbReference>
<accession>A0A1M7YIG1</accession>
<dbReference type="InterPro" id="IPR036388">
    <property type="entry name" value="WH-like_DNA-bd_sf"/>
</dbReference>
<dbReference type="SMART" id="SM00345">
    <property type="entry name" value="HTH_GNTR"/>
    <property type="match status" value="1"/>
</dbReference>
<dbReference type="InterPro" id="IPR011711">
    <property type="entry name" value="GntR_C"/>
</dbReference>
<organism evidence="5 6">
    <name type="scientific">Desulfopila aestuarii DSM 18488</name>
    <dbReference type="NCBI Taxonomy" id="1121416"/>
    <lineage>
        <taxon>Bacteria</taxon>
        <taxon>Pseudomonadati</taxon>
        <taxon>Thermodesulfobacteriota</taxon>
        <taxon>Desulfobulbia</taxon>
        <taxon>Desulfobulbales</taxon>
        <taxon>Desulfocapsaceae</taxon>
        <taxon>Desulfopila</taxon>
    </lineage>
</organism>
<dbReference type="SUPFAM" id="SSF48008">
    <property type="entry name" value="GntR ligand-binding domain-like"/>
    <property type="match status" value="1"/>
</dbReference>
<dbReference type="CDD" id="cd07377">
    <property type="entry name" value="WHTH_GntR"/>
    <property type="match status" value="1"/>
</dbReference>
<gene>
    <name evidence="5" type="ORF">SAMN02745220_04563</name>
</gene>
<dbReference type="AlphaFoldDB" id="A0A1M7YIG1"/>
<dbReference type="Pfam" id="PF07729">
    <property type="entry name" value="FCD"/>
    <property type="match status" value="1"/>
</dbReference>
<dbReference type="InterPro" id="IPR000524">
    <property type="entry name" value="Tscrpt_reg_HTH_GntR"/>
</dbReference>